<gene>
    <name evidence="3" type="ORF">PARMNEM_LOCUS18392</name>
</gene>
<feature type="region of interest" description="Disordered" evidence="1">
    <location>
        <begin position="17"/>
        <end position="41"/>
    </location>
</feature>
<feature type="compositionally biased region" description="Low complexity" evidence="1">
    <location>
        <begin position="528"/>
        <end position="545"/>
    </location>
</feature>
<dbReference type="Pfam" id="PF13843">
    <property type="entry name" value="DDE_Tnp_1_7"/>
    <property type="match status" value="1"/>
</dbReference>
<dbReference type="AlphaFoldDB" id="A0AAV1M140"/>
<dbReference type="PANTHER" id="PTHR47272">
    <property type="entry name" value="DDE_TNP_1_7 DOMAIN-CONTAINING PROTEIN"/>
    <property type="match status" value="1"/>
</dbReference>
<keyword evidence="4" id="KW-1185">Reference proteome</keyword>
<dbReference type="PANTHER" id="PTHR47272:SF1">
    <property type="entry name" value="PIGGYBAC TRANSPOSABLE ELEMENT-DERIVED PROTEIN 3-LIKE"/>
    <property type="match status" value="1"/>
</dbReference>
<dbReference type="InterPro" id="IPR029526">
    <property type="entry name" value="PGBD"/>
</dbReference>
<dbReference type="Proteomes" id="UP001314205">
    <property type="component" value="Unassembled WGS sequence"/>
</dbReference>
<evidence type="ECO:0000259" key="2">
    <source>
        <dbReference type="Pfam" id="PF13843"/>
    </source>
</evidence>
<accession>A0AAV1M140</accession>
<name>A0AAV1M140_9NEOP</name>
<feature type="region of interest" description="Disordered" evidence="1">
    <location>
        <begin position="792"/>
        <end position="817"/>
    </location>
</feature>
<feature type="compositionally biased region" description="Basic and acidic residues" evidence="1">
    <location>
        <begin position="792"/>
        <end position="811"/>
    </location>
</feature>
<sequence>MLPSRFYGTANCIKPIPGDGSLSNDDSLSDSDDDVPLSRLRNQTRKKPIIILPSDSDTSDDEIVDPRPKNLKQKRAVKEKIIWTEGKMPAYDENNFNFSGSLELPEFAQELESPAELFQFFFTEDLITFITEQSNLKSTQVNVNKPANITTTEIEQFIGIVIFTSLVHLPSTRMYWSNNIGQHQVNSIMTCNKFEMIKRHLHFNNNEDFKPPGTQSHDKLFKIRPLIEKLRERLLLIPKEEYLAVDEQIIPTKARHQLKQYNPAKSHKWGYKNQVLSGVSGFSYDFDIFAGDQSNIFPSDAPDLGVSSNVVTRLTSTVPRNVNHKIFFDNWFNSIKLQVYLYKNGLLPLGTIRMNRVPNADMPTEKDLKKIGRGTMVEKIAIVDDVKLSLVSWYDNKVVNLLSAFVGSEPTSTKTRYFRKDKQYKDITSPQCVDVYNRHMGGVDLLDSLLGLYRIKIRSRQWYKKIFFHLVDMCAVNAWLLWRRKTDQYMSLFDFKLAISEHYCKAGKSISRKRGRPSISNPGTPTLSRGNTPTSSRTGTPTSRNESFTPRKRARKTPAKVQDLPLNSVRTDKIDHFPIHQKNRQLCQNDCSLRSHIKCEKCDVFLCLNEKRNCFREFHLVLRSCVSKALIDMNSDIKFTQSEFHTLDNFQKTLHIIKVTVEALCRRDATLLTADAAMKFMLRKLDSQNSTLSRLLARSLRVRISQRRLSIASTLQYLQNPETYFSEVATAEFLKTPEMVEEIYSLTQKFEDEPVVRVMDDLALDNSASSVSGDFESVDIAKELNKEIEKSLKEKNTNMRNRNETEDEANRDGGYGENDKHKLIQIEMALFENGGYRGFYLDMAYRHLLTILLLGRVLQN</sequence>
<feature type="compositionally biased region" description="Polar residues" evidence="1">
    <location>
        <begin position="518"/>
        <end position="527"/>
    </location>
</feature>
<feature type="region of interest" description="Disordered" evidence="1">
    <location>
        <begin position="510"/>
        <end position="560"/>
    </location>
</feature>
<dbReference type="EMBL" id="CAVLGL010000115">
    <property type="protein sequence ID" value="CAK1599521.1"/>
    <property type="molecule type" value="Genomic_DNA"/>
</dbReference>
<feature type="domain" description="PiggyBac transposable element-derived protein" evidence="2">
    <location>
        <begin position="113"/>
        <end position="479"/>
    </location>
</feature>
<evidence type="ECO:0000313" key="4">
    <source>
        <dbReference type="Proteomes" id="UP001314205"/>
    </source>
</evidence>
<proteinExistence type="predicted"/>
<comment type="caution">
    <text evidence="3">The sequence shown here is derived from an EMBL/GenBank/DDBJ whole genome shotgun (WGS) entry which is preliminary data.</text>
</comment>
<reference evidence="3 4" key="1">
    <citation type="submission" date="2023-11" db="EMBL/GenBank/DDBJ databases">
        <authorList>
            <person name="Hedman E."/>
            <person name="Englund M."/>
            <person name="Stromberg M."/>
            <person name="Nyberg Akerstrom W."/>
            <person name="Nylinder S."/>
            <person name="Jareborg N."/>
            <person name="Kallberg Y."/>
            <person name="Kronander E."/>
        </authorList>
    </citation>
    <scope>NUCLEOTIDE SEQUENCE [LARGE SCALE GENOMIC DNA]</scope>
</reference>
<evidence type="ECO:0000313" key="3">
    <source>
        <dbReference type="EMBL" id="CAK1599521.1"/>
    </source>
</evidence>
<evidence type="ECO:0000256" key="1">
    <source>
        <dbReference type="SAM" id="MobiDB-lite"/>
    </source>
</evidence>
<protein>
    <recommendedName>
        <fullName evidence="2">PiggyBac transposable element-derived protein domain-containing protein</fullName>
    </recommendedName>
</protein>
<organism evidence="3 4">
    <name type="scientific">Parnassius mnemosyne</name>
    <name type="common">clouded apollo</name>
    <dbReference type="NCBI Taxonomy" id="213953"/>
    <lineage>
        <taxon>Eukaryota</taxon>
        <taxon>Metazoa</taxon>
        <taxon>Ecdysozoa</taxon>
        <taxon>Arthropoda</taxon>
        <taxon>Hexapoda</taxon>
        <taxon>Insecta</taxon>
        <taxon>Pterygota</taxon>
        <taxon>Neoptera</taxon>
        <taxon>Endopterygota</taxon>
        <taxon>Lepidoptera</taxon>
        <taxon>Glossata</taxon>
        <taxon>Ditrysia</taxon>
        <taxon>Papilionoidea</taxon>
        <taxon>Papilionidae</taxon>
        <taxon>Parnassiinae</taxon>
        <taxon>Parnassini</taxon>
        <taxon>Parnassius</taxon>
        <taxon>Driopa</taxon>
    </lineage>
</organism>